<comment type="caution">
    <text evidence="2">The sequence shown here is derived from an EMBL/GenBank/DDBJ whole genome shotgun (WGS) entry which is preliminary data.</text>
</comment>
<gene>
    <name evidence="2" type="ORF">F2P47_05650</name>
</gene>
<sequence length="453" mass="48628">MMKRKWPVRAGHAATALLCLIAMGTVFAPQSAQAIPSFAEQTDQPCSSCHVGSFGPALTPMGRLFKLNGYVWDSGETSVPKVSAMLQTYLTHTEKGQDGGAAPHFAPNDNPSVDQVSLFYGGKILDHLGAFVQTTYDGIARRFAWDNVDVRYADTANFGNVSAVLGISVNNNPTVQDLWNSTPAWGTPFSAADLAPAPAAAPVIAGGFAQQVLGSSVYAMWDDWLYTEVGAYGNLSDRTQTILGVSPMGENRINGLAPYWRVAAQHQFGSHYVSLGTFGLSANLFPGQDRSAGTDRATDLGLDATYDYLGDEDNNFSVYAAFINEHQSLGASSVLSGTNGSNTLRSGNLTAAYTYLQTYTFSLGYFDIWGTTDMGLYGGDSFNGSPNSNGINAEIDYTPFGKDDSPFGHHVNLRLGLQYTDYLKFNGARSNYDGAGRNASDNNTVAAFAWFLF</sequence>
<accession>A0A6N6VKS1</accession>
<name>A0A6N6VKS1_9HYPH</name>
<proteinExistence type="predicted"/>
<evidence type="ECO:0000313" key="2">
    <source>
        <dbReference type="EMBL" id="KAB7741230.1"/>
    </source>
</evidence>
<dbReference type="AlphaFoldDB" id="A0A6N6VKS1"/>
<reference evidence="2 3" key="1">
    <citation type="submission" date="2019-09" db="EMBL/GenBank/DDBJ databases">
        <title>Parvibaculum sedimenti sp. nov., isolated from sediment.</title>
        <authorList>
            <person name="Wang Y."/>
        </authorList>
    </citation>
    <scope>NUCLEOTIDE SEQUENCE [LARGE SCALE GENOMIC DNA]</scope>
    <source>
        <strain evidence="2 3">HXT-9</strain>
    </source>
</reference>
<feature type="chain" id="PRO_5026681162" evidence="1">
    <location>
        <begin position="29"/>
        <end position="453"/>
    </location>
</feature>
<evidence type="ECO:0000256" key="1">
    <source>
        <dbReference type="SAM" id="SignalP"/>
    </source>
</evidence>
<dbReference type="RefSeq" id="WP_152215202.1">
    <property type="nucleotide sequence ID" value="NZ_WESC01000004.1"/>
</dbReference>
<evidence type="ECO:0000313" key="3">
    <source>
        <dbReference type="Proteomes" id="UP000468901"/>
    </source>
</evidence>
<keyword evidence="3" id="KW-1185">Reference proteome</keyword>
<keyword evidence="1" id="KW-0732">Signal</keyword>
<protein>
    <submittedName>
        <fullName evidence="2">Cytochrome C</fullName>
    </submittedName>
</protein>
<organism evidence="2 3">
    <name type="scientific">Parvibaculum sedimenti</name>
    <dbReference type="NCBI Taxonomy" id="2608632"/>
    <lineage>
        <taxon>Bacteria</taxon>
        <taxon>Pseudomonadati</taxon>
        <taxon>Pseudomonadota</taxon>
        <taxon>Alphaproteobacteria</taxon>
        <taxon>Hyphomicrobiales</taxon>
        <taxon>Parvibaculaceae</taxon>
        <taxon>Parvibaculum</taxon>
    </lineage>
</organism>
<feature type="signal peptide" evidence="1">
    <location>
        <begin position="1"/>
        <end position="28"/>
    </location>
</feature>
<dbReference type="EMBL" id="WESC01000004">
    <property type="protein sequence ID" value="KAB7741230.1"/>
    <property type="molecule type" value="Genomic_DNA"/>
</dbReference>
<dbReference type="Proteomes" id="UP000468901">
    <property type="component" value="Unassembled WGS sequence"/>
</dbReference>